<evidence type="ECO:0000313" key="11">
    <source>
        <dbReference type="Proteomes" id="UP001153620"/>
    </source>
</evidence>
<evidence type="ECO:0000256" key="2">
    <source>
        <dbReference type="ARBA" id="ARBA00022670"/>
    </source>
</evidence>
<dbReference type="Gene3D" id="3.90.70.10">
    <property type="entry name" value="Cysteine proteinases"/>
    <property type="match status" value="1"/>
</dbReference>
<feature type="chain" id="PRO_5040458407" evidence="7">
    <location>
        <begin position="17"/>
        <end position="332"/>
    </location>
</feature>
<evidence type="ECO:0000256" key="6">
    <source>
        <dbReference type="ARBA" id="ARBA00023157"/>
    </source>
</evidence>
<dbReference type="PROSITE" id="PS00639">
    <property type="entry name" value="THIOL_PROTEASE_HIS"/>
    <property type="match status" value="1"/>
</dbReference>
<feature type="signal peptide" evidence="7">
    <location>
        <begin position="1"/>
        <end position="16"/>
    </location>
</feature>
<proteinExistence type="inferred from homology"/>
<keyword evidence="3" id="KW-0378">Hydrolase</keyword>
<reference evidence="10" key="2">
    <citation type="submission" date="2022-10" db="EMBL/GenBank/DDBJ databases">
        <authorList>
            <consortium name="ENA_rothamsted_submissions"/>
            <consortium name="culmorum"/>
            <person name="King R."/>
        </authorList>
    </citation>
    <scope>NUCLEOTIDE SEQUENCE</scope>
</reference>
<evidence type="ECO:0000256" key="1">
    <source>
        <dbReference type="ARBA" id="ARBA00008455"/>
    </source>
</evidence>
<evidence type="ECO:0000256" key="4">
    <source>
        <dbReference type="ARBA" id="ARBA00022807"/>
    </source>
</evidence>
<evidence type="ECO:0000256" key="7">
    <source>
        <dbReference type="SAM" id="SignalP"/>
    </source>
</evidence>
<name>A0A9N9RMA4_9DIPT</name>
<dbReference type="SUPFAM" id="SSF54001">
    <property type="entry name" value="Cysteine proteinases"/>
    <property type="match status" value="1"/>
</dbReference>
<gene>
    <name evidence="10" type="ORF">CHIRRI_LOCUS2830</name>
</gene>
<feature type="domain" description="Cathepsin propeptide inhibitor" evidence="9">
    <location>
        <begin position="22"/>
        <end position="81"/>
    </location>
</feature>
<dbReference type="InterPro" id="IPR013201">
    <property type="entry name" value="Prot_inhib_I29"/>
</dbReference>
<dbReference type="InterPro" id="IPR025660">
    <property type="entry name" value="Pept_his_AS"/>
</dbReference>
<dbReference type="SMART" id="SM00645">
    <property type="entry name" value="Pept_C1"/>
    <property type="match status" value="1"/>
</dbReference>
<evidence type="ECO:0000259" key="9">
    <source>
        <dbReference type="SMART" id="SM00848"/>
    </source>
</evidence>
<dbReference type="InterPro" id="IPR039417">
    <property type="entry name" value="Peptidase_C1A_papain-like"/>
</dbReference>
<dbReference type="Pfam" id="PF08246">
    <property type="entry name" value="Inhibitor_I29"/>
    <property type="match status" value="1"/>
</dbReference>
<organism evidence="10 11">
    <name type="scientific">Chironomus riparius</name>
    <dbReference type="NCBI Taxonomy" id="315576"/>
    <lineage>
        <taxon>Eukaryota</taxon>
        <taxon>Metazoa</taxon>
        <taxon>Ecdysozoa</taxon>
        <taxon>Arthropoda</taxon>
        <taxon>Hexapoda</taxon>
        <taxon>Insecta</taxon>
        <taxon>Pterygota</taxon>
        <taxon>Neoptera</taxon>
        <taxon>Endopterygota</taxon>
        <taxon>Diptera</taxon>
        <taxon>Nematocera</taxon>
        <taxon>Chironomoidea</taxon>
        <taxon>Chironomidae</taxon>
        <taxon>Chironominae</taxon>
        <taxon>Chironomus</taxon>
    </lineage>
</organism>
<dbReference type="OrthoDB" id="387093at2759"/>
<dbReference type="InterPro" id="IPR038765">
    <property type="entry name" value="Papain-like_cys_pep_sf"/>
</dbReference>
<keyword evidence="6" id="KW-1015">Disulfide bond</keyword>
<dbReference type="InterPro" id="IPR013128">
    <property type="entry name" value="Peptidase_C1A"/>
</dbReference>
<dbReference type="InterPro" id="IPR000668">
    <property type="entry name" value="Peptidase_C1A_C"/>
</dbReference>
<comment type="similarity">
    <text evidence="1">Belongs to the peptidase C1 family.</text>
</comment>
<dbReference type="PROSITE" id="PS00139">
    <property type="entry name" value="THIOL_PROTEASE_CYS"/>
    <property type="match status" value="1"/>
</dbReference>
<keyword evidence="4" id="KW-0788">Thiol protease</keyword>
<dbReference type="EMBL" id="OU895877">
    <property type="protein sequence ID" value="CAG9799872.1"/>
    <property type="molecule type" value="Genomic_DNA"/>
</dbReference>
<keyword evidence="5" id="KW-0865">Zymogen</keyword>
<dbReference type="Proteomes" id="UP001153620">
    <property type="component" value="Chromosome 1"/>
</dbReference>
<reference evidence="10" key="1">
    <citation type="submission" date="2022-01" db="EMBL/GenBank/DDBJ databases">
        <authorList>
            <person name="King R."/>
        </authorList>
    </citation>
    <scope>NUCLEOTIDE SEQUENCE</scope>
</reference>
<dbReference type="Pfam" id="PF00112">
    <property type="entry name" value="Peptidase_C1"/>
    <property type="match status" value="1"/>
</dbReference>
<dbReference type="InterPro" id="IPR025661">
    <property type="entry name" value="Pept_asp_AS"/>
</dbReference>
<evidence type="ECO:0000259" key="8">
    <source>
        <dbReference type="SMART" id="SM00645"/>
    </source>
</evidence>
<keyword evidence="2" id="KW-0645">Protease</keyword>
<sequence>MKKLLIISLLILCVSAGILDRFKQFVNKHRKNYARLSAAEKSIRQRIFLKNLNFIDKVNKFLKNRFKIGLNEFSDRDPKQFIKEMCKTRLPARPRSLPSSTYLFGSNTLDSVDWRRYAQPIAHQGGCGACWAFSAASVVEFFNVMKGNWNYSISEQNIVDCDYDDFGCDGGWPKTALDFLKNSYGNKLAKEIDYPFIGMKASCRRVQHYIPLNIANTFEVILNGNETTLKSIVANQGPVATAMLVSDSGLFQLYESGIFDDPTCPETTTDSNDCFDVNHGVVIVGYGKDSATNEQFWIVRNSWGTDWGESGYFRMIMGKNACNIACYAIGVE</sequence>
<dbReference type="PRINTS" id="PR00705">
    <property type="entry name" value="PAPAIN"/>
</dbReference>
<dbReference type="AlphaFoldDB" id="A0A9N9RMA4"/>
<keyword evidence="11" id="KW-1185">Reference proteome</keyword>
<dbReference type="CDD" id="cd02248">
    <property type="entry name" value="Peptidase_C1A"/>
    <property type="match status" value="1"/>
</dbReference>
<dbReference type="SMART" id="SM00848">
    <property type="entry name" value="Inhibitor_I29"/>
    <property type="match status" value="1"/>
</dbReference>
<evidence type="ECO:0000256" key="3">
    <source>
        <dbReference type="ARBA" id="ARBA00022801"/>
    </source>
</evidence>
<dbReference type="PROSITE" id="PS00640">
    <property type="entry name" value="THIOL_PROTEASE_ASN"/>
    <property type="match status" value="1"/>
</dbReference>
<dbReference type="InterPro" id="IPR000169">
    <property type="entry name" value="Pept_cys_AS"/>
</dbReference>
<dbReference type="PANTHER" id="PTHR12411">
    <property type="entry name" value="CYSTEINE PROTEASE FAMILY C1-RELATED"/>
    <property type="match status" value="1"/>
</dbReference>
<dbReference type="GO" id="GO:0008234">
    <property type="term" value="F:cysteine-type peptidase activity"/>
    <property type="evidence" value="ECO:0007669"/>
    <property type="project" value="UniProtKB-KW"/>
</dbReference>
<accession>A0A9N9RMA4</accession>
<evidence type="ECO:0000313" key="10">
    <source>
        <dbReference type="EMBL" id="CAG9799872.1"/>
    </source>
</evidence>
<evidence type="ECO:0000256" key="5">
    <source>
        <dbReference type="ARBA" id="ARBA00023145"/>
    </source>
</evidence>
<feature type="domain" description="Peptidase C1A papain C-terminal" evidence="8">
    <location>
        <begin position="108"/>
        <end position="332"/>
    </location>
</feature>
<dbReference type="GO" id="GO:0006508">
    <property type="term" value="P:proteolysis"/>
    <property type="evidence" value="ECO:0007669"/>
    <property type="project" value="UniProtKB-KW"/>
</dbReference>
<keyword evidence="7" id="KW-0732">Signal</keyword>
<protein>
    <submittedName>
        <fullName evidence="10">Uncharacterized protein</fullName>
    </submittedName>
</protein>